<sequence>MMKKILIGLAIVVGLVIACVAAIVIFVDDSKASYVNNFITQIHEEQTDEKGKEITEASFTFINEHSELFPTASYTFTDDNMNDNLSGEDLERNLNRETDRLFNHIGTIYDYYEVEWKGFMGENIIVSYIFVKDWSGYHYQLFYLDETDFQIGDEIYFVALPLMHSYYGNKGGGQTDVFMALASFVDLAPELEEE</sequence>
<proteinExistence type="predicted"/>
<gene>
    <name evidence="1" type="ORF">HNQ94_001779</name>
</gene>
<comment type="caution">
    <text evidence="1">The sequence shown here is derived from an EMBL/GenBank/DDBJ whole genome shotgun (WGS) entry which is preliminary data.</text>
</comment>
<accession>A0A841Q4J0</accession>
<dbReference type="PROSITE" id="PS51257">
    <property type="entry name" value="PROKAR_LIPOPROTEIN"/>
    <property type="match status" value="1"/>
</dbReference>
<dbReference type="RefSeq" id="WP_174495576.1">
    <property type="nucleotide sequence ID" value="NZ_CADDWK010000004.1"/>
</dbReference>
<name>A0A841Q4J0_9BACI</name>
<keyword evidence="2" id="KW-1185">Reference proteome</keyword>
<protein>
    <submittedName>
        <fullName evidence="1">Uncharacterized protein YxeA</fullName>
    </submittedName>
</protein>
<dbReference type="Proteomes" id="UP000581688">
    <property type="component" value="Unassembled WGS sequence"/>
</dbReference>
<reference evidence="1 2" key="1">
    <citation type="submission" date="2020-08" db="EMBL/GenBank/DDBJ databases">
        <title>Genomic Encyclopedia of Type Strains, Phase IV (KMG-IV): sequencing the most valuable type-strain genomes for metagenomic binning, comparative biology and taxonomic classification.</title>
        <authorList>
            <person name="Goeker M."/>
        </authorList>
    </citation>
    <scope>NUCLEOTIDE SEQUENCE [LARGE SCALE GENOMIC DNA]</scope>
    <source>
        <strain evidence="1 2">DSM 19612</strain>
    </source>
</reference>
<dbReference type="AlphaFoldDB" id="A0A841Q4J0"/>
<evidence type="ECO:0000313" key="1">
    <source>
        <dbReference type="EMBL" id="MBB6453331.1"/>
    </source>
</evidence>
<evidence type="ECO:0000313" key="2">
    <source>
        <dbReference type="Proteomes" id="UP000581688"/>
    </source>
</evidence>
<dbReference type="EMBL" id="JACHGH010000004">
    <property type="protein sequence ID" value="MBB6453331.1"/>
    <property type="molecule type" value="Genomic_DNA"/>
</dbReference>
<organism evidence="1 2">
    <name type="scientific">Salirhabdus euzebyi</name>
    <dbReference type="NCBI Taxonomy" id="394506"/>
    <lineage>
        <taxon>Bacteria</taxon>
        <taxon>Bacillati</taxon>
        <taxon>Bacillota</taxon>
        <taxon>Bacilli</taxon>
        <taxon>Bacillales</taxon>
        <taxon>Bacillaceae</taxon>
        <taxon>Salirhabdus</taxon>
    </lineage>
</organism>